<keyword evidence="7 16" id="KW-1133">Transmembrane helix</keyword>
<feature type="transmembrane region" description="Helical" evidence="16">
    <location>
        <begin position="368"/>
        <end position="391"/>
    </location>
</feature>
<evidence type="ECO:0000256" key="6">
    <source>
        <dbReference type="ARBA" id="ARBA00022984"/>
    </source>
</evidence>
<dbReference type="Proteomes" id="UP001596977">
    <property type="component" value="Unassembled WGS sequence"/>
</dbReference>
<dbReference type="Pfam" id="PF01098">
    <property type="entry name" value="FTSW_RODA_SPOVE"/>
    <property type="match status" value="1"/>
</dbReference>
<evidence type="ECO:0000256" key="4">
    <source>
        <dbReference type="ARBA" id="ARBA00022692"/>
    </source>
</evidence>
<evidence type="ECO:0000256" key="13">
    <source>
        <dbReference type="ARBA" id="ARBA00041418"/>
    </source>
</evidence>
<evidence type="ECO:0000256" key="10">
    <source>
        <dbReference type="ARBA" id="ARBA00033270"/>
    </source>
</evidence>
<evidence type="ECO:0000256" key="14">
    <source>
        <dbReference type="ARBA" id="ARBA00044770"/>
    </source>
</evidence>
<evidence type="ECO:0000313" key="18">
    <source>
        <dbReference type="Proteomes" id="UP001596977"/>
    </source>
</evidence>
<name>A0ABW3H4E9_9SPHN</name>
<dbReference type="InterPro" id="IPR001182">
    <property type="entry name" value="FtsW/RodA"/>
</dbReference>
<proteinExistence type="inferred from homology"/>
<keyword evidence="6" id="KW-0573">Peptidoglycan synthesis</keyword>
<keyword evidence="2" id="KW-0328">Glycosyltransferase</keyword>
<comment type="similarity">
    <text evidence="11">Belongs to the SEDS family. FtsW subfamily.</text>
</comment>
<keyword evidence="8 16" id="KW-0472">Membrane</keyword>
<comment type="subcellular location">
    <subcellularLocation>
        <location evidence="1">Membrane</location>
        <topology evidence="1">Multi-pass membrane protein</topology>
    </subcellularLocation>
</comment>
<organism evidence="17 18">
    <name type="scientific">Sphingomonas canadensis</name>
    <dbReference type="NCBI Taxonomy" id="1219257"/>
    <lineage>
        <taxon>Bacteria</taxon>
        <taxon>Pseudomonadati</taxon>
        <taxon>Pseudomonadota</taxon>
        <taxon>Alphaproteobacteria</taxon>
        <taxon>Sphingomonadales</taxon>
        <taxon>Sphingomonadaceae</taxon>
        <taxon>Sphingomonas</taxon>
    </lineage>
</organism>
<evidence type="ECO:0000256" key="3">
    <source>
        <dbReference type="ARBA" id="ARBA00022679"/>
    </source>
</evidence>
<evidence type="ECO:0000256" key="11">
    <source>
        <dbReference type="ARBA" id="ARBA00038053"/>
    </source>
</evidence>
<evidence type="ECO:0000256" key="9">
    <source>
        <dbReference type="ARBA" id="ARBA00032370"/>
    </source>
</evidence>
<comment type="caution">
    <text evidence="17">The sequence shown here is derived from an EMBL/GenBank/DDBJ whole genome shotgun (WGS) entry which is preliminary data.</text>
</comment>
<comment type="catalytic activity">
    <reaction evidence="15">
        <text>[GlcNAc-(1-&gt;4)-Mur2Ac(oyl-L-Ala-gamma-D-Glu-L-Lys-D-Ala-D-Ala)](n)-di-trans,octa-cis-undecaprenyl diphosphate + beta-D-GlcNAc-(1-&gt;4)-Mur2Ac(oyl-L-Ala-gamma-D-Glu-L-Lys-D-Ala-D-Ala)-di-trans,octa-cis-undecaprenyl diphosphate = [GlcNAc-(1-&gt;4)-Mur2Ac(oyl-L-Ala-gamma-D-Glu-L-Lys-D-Ala-D-Ala)](n+1)-di-trans,octa-cis-undecaprenyl diphosphate + di-trans,octa-cis-undecaprenyl diphosphate + H(+)</text>
        <dbReference type="Rhea" id="RHEA:23708"/>
        <dbReference type="Rhea" id="RHEA-COMP:9602"/>
        <dbReference type="Rhea" id="RHEA-COMP:9603"/>
        <dbReference type="ChEBI" id="CHEBI:15378"/>
        <dbReference type="ChEBI" id="CHEBI:58405"/>
        <dbReference type="ChEBI" id="CHEBI:60033"/>
        <dbReference type="ChEBI" id="CHEBI:78435"/>
        <dbReference type="EC" id="2.4.99.28"/>
    </reaction>
</comment>
<keyword evidence="4 16" id="KW-0812">Transmembrane</keyword>
<evidence type="ECO:0000256" key="5">
    <source>
        <dbReference type="ARBA" id="ARBA00022960"/>
    </source>
</evidence>
<keyword evidence="5" id="KW-0133">Cell shape</keyword>
<feature type="transmembrane region" description="Helical" evidence="16">
    <location>
        <begin position="109"/>
        <end position="129"/>
    </location>
</feature>
<evidence type="ECO:0000256" key="8">
    <source>
        <dbReference type="ARBA" id="ARBA00023136"/>
    </source>
</evidence>
<feature type="transmembrane region" description="Helical" evidence="16">
    <location>
        <begin position="41"/>
        <end position="64"/>
    </location>
</feature>
<accession>A0ABW3H4E9</accession>
<evidence type="ECO:0000256" key="2">
    <source>
        <dbReference type="ARBA" id="ARBA00022676"/>
    </source>
</evidence>
<evidence type="ECO:0000256" key="16">
    <source>
        <dbReference type="SAM" id="Phobius"/>
    </source>
</evidence>
<gene>
    <name evidence="17" type="ORF">ACFQ1E_05165</name>
</gene>
<evidence type="ECO:0000313" key="17">
    <source>
        <dbReference type="EMBL" id="MFD0945722.1"/>
    </source>
</evidence>
<evidence type="ECO:0000256" key="7">
    <source>
        <dbReference type="ARBA" id="ARBA00022989"/>
    </source>
</evidence>
<feature type="transmembrane region" description="Helical" evidence="16">
    <location>
        <begin position="203"/>
        <end position="236"/>
    </location>
</feature>
<evidence type="ECO:0000256" key="1">
    <source>
        <dbReference type="ARBA" id="ARBA00004141"/>
    </source>
</evidence>
<protein>
    <recommendedName>
        <fullName evidence="12">Probable peptidoglycan glycosyltransferase FtsW</fullName>
        <ecNumber evidence="14">2.4.99.28</ecNumber>
    </recommendedName>
    <alternativeName>
        <fullName evidence="13">Cell division protein FtsW</fullName>
    </alternativeName>
    <alternativeName>
        <fullName evidence="10">Cell wall polymerase</fullName>
    </alternativeName>
    <alternativeName>
        <fullName evidence="9">Peptidoglycan polymerase</fullName>
    </alternativeName>
</protein>
<reference evidence="18" key="1">
    <citation type="journal article" date="2019" name="Int. J. Syst. Evol. Microbiol.">
        <title>The Global Catalogue of Microorganisms (GCM) 10K type strain sequencing project: providing services to taxonomists for standard genome sequencing and annotation.</title>
        <authorList>
            <consortium name="The Broad Institute Genomics Platform"/>
            <consortium name="The Broad Institute Genome Sequencing Center for Infectious Disease"/>
            <person name="Wu L."/>
            <person name="Ma J."/>
        </authorList>
    </citation>
    <scope>NUCLEOTIDE SEQUENCE [LARGE SCALE GENOMIC DNA]</scope>
    <source>
        <strain evidence="18">CCUG 62982</strain>
    </source>
</reference>
<dbReference type="RefSeq" id="WP_264943472.1">
    <property type="nucleotide sequence ID" value="NZ_JAPDRA010000002.1"/>
</dbReference>
<evidence type="ECO:0000256" key="12">
    <source>
        <dbReference type="ARBA" id="ARBA00041185"/>
    </source>
</evidence>
<feature type="transmembrane region" description="Helical" evidence="16">
    <location>
        <begin position="304"/>
        <end position="324"/>
    </location>
</feature>
<feature type="transmembrane region" description="Helical" evidence="16">
    <location>
        <begin position="150"/>
        <end position="167"/>
    </location>
</feature>
<dbReference type="PANTHER" id="PTHR30474">
    <property type="entry name" value="CELL CYCLE PROTEIN"/>
    <property type="match status" value="1"/>
</dbReference>
<keyword evidence="3" id="KW-0808">Transferase</keyword>
<feature type="transmembrane region" description="Helical" evidence="16">
    <location>
        <begin position="85"/>
        <end position="103"/>
    </location>
</feature>
<keyword evidence="18" id="KW-1185">Reference proteome</keyword>
<sequence>MSGAGDEAVAGRAQLPALRGGLLGTARASPLLVWFREVDRMLLLFTLLLMAVGLVAVGSASPASARRYSDGAHQVASMYYFWRQLIWVGASVPVLFAVSMLPATLARRLSLIGACVFLVLLILVPFIGSEANGARRWIDFGVAELQPSEFLKPLFIVSMAWILSLRAKDPELPVLAVTGVLTALVAVLLMMQPDFGQTMVFAIVWILLLVISGLSPAAIAGLFGTAVAGVVAAYLFYDTARIRINSFLFPDKDKALAEHYQTDMAERTLTAGGWTGTGPGMGQVKYRLPEAHTDYIFSVVGEEFGLLACAAIAALYLAIVLRVLLKLIDEEDPFRLLAAAGLAAQFGVQAAINMAVNTGLAPSKGMTLPFISYGGSSMIALSLGMGLLLAFTRRNPYLKRSSYTVRWSGR</sequence>
<dbReference type="EMBL" id="JBHTJG010000002">
    <property type="protein sequence ID" value="MFD0945722.1"/>
    <property type="molecule type" value="Genomic_DNA"/>
</dbReference>
<dbReference type="EC" id="2.4.99.28" evidence="14"/>
<evidence type="ECO:0000256" key="15">
    <source>
        <dbReference type="ARBA" id="ARBA00049902"/>
    </source>
</evidence>
<dbReference type="PANTHER" id="PTHR30474:SF2">
    <property type="entry name" value="PEPTIDOGLYCAN GLYCOSYLTRANSFERASE FTSW-RELATED"/>
    <property type="match status" value="1"/>
</dbReference>
<feature type="transmembrane region" description="Helical" evidence="16">
    <location>
        <begin position="173"/>
        <end position="191"/>
    </location>
</feature>